<evidence type="ECO:0000313" key="2">
    <source>
        <dbReference type="Proteomes" id="UP000186218"/>
    </source>
</evidence>
<sequence length="160" mass="17986">MDFDEYPPELVRAVGLVVMSAAWAEDKAGELVQFSHQRSTGTWGPARGWAASGRQLVEAFEKVVGPVLAKRLQHFLDYRNEVVHGVFIRGEFVPLWDGEVNPEWVSMKRQMGKDDPASIASVPWTVDSLLELARDLSTLELEIDNEISYAMGLRTRPSEE</sequence>
<dbReference type="STRING" id="1344003.SAMN05445060_2278"/>
<dbReference type="RefSeq" id="WP_076479562.1">
    <property type="nucleotide sequence ID" value="NZ_FTNT01000006.1"/>
</dbReference>
<proteinExistence type="predicted"/>
<dbReference type="EMBL" id="FTNT01000006">
    <property type="protein sequence ID" value="SIS03729.1"/>
    <property type="molecule type" value="Genomic_DNA"/>
</dbReference>
<accession>A0A1N7FTQ3</accession>
<name>A0A1N7FTQ3_9NOCA</name>
<protein>
    <submittedName>
        <fullName evidence="1">Uncharacterized protein</fullName>
    </submittedName>
</protein>
<evidence type="ECO:0000313" key="1">
    <source>
        <dbReference type="EMBL" id="SIS03729.1"/>
    </source>
</evidence>
<organism evidence="1 2">
    <name type="scientific">Williamsia sterculiae</name>
    <dbReference type="NCBI Taxonomy" id="1344003"/>
    <lineage>
        <taxon>Bacteria</taxon>
        <taxon>Bacillati</taxon>
        <taxon>Actinomycetota</taxon>
        <taxon>Actinomycetes</taxon>
        <taxon>Mycobacteriales</taxon>
        <taxon>Nocardiaceae</taxon>
        <taxon>Williamsia</taxon>
    </lineage>
</organism>
<dbReference type="Proteomes" id="UP000186218">
    <property type="component" value="Unassembled WGS sequence"/>
</dbReference>
<reference evidence="1 2" key="1">
    <citation type="submission" date="2017-01" db="EMBL/GenBank/DDBJ databases">
        <authorList>
            <person name="Mah S.A."/>
            <person name="Swanson W.J."/>
            <person name="Moy G.W."/>
            <person name="Vacquier V.D."/>
        </authorList>
    </citation>
    <scope>NUCLEOTIDE SEQUENCE [LARGE SCALE GENOMIC DNA]</scope>
    <source>
        <strain evidence="1 2">CPCC 203464</strain>
    </source>
</reference>
<dbReference type="AlphaFoldDB" id="A0A1N7FTQ3"/>
<dbReference type="OrthoDB" id="5193677at2"/>
<gene>
    <name evidence="1" type="ORF">SAMN05445060_2278</name>
</gene>
<keyword evidence="2" id="KW-1185">Reference proteome</keyword>